<dbReference type="Pfam" id="PF00174">
    <property type="entry name" value="Oxidored_molyb"/>
    <property type="match status" value="1"/>
</dbReference>
<dbReference type="SUPFAM" id="SSF56524">
    <property type="entry name" value="Oxidoreductase molybdopterin-binding domain"/>
    <property type="match status" value="1"/>
</dbReference>
<dbReference type="InterPro" id="IPR000572">
    <property type="entry name" value="OxRdtase_Mopterin-bd_dom"/>
</dbReference>
<evidence type="ECO:0000313" key="4">
    <source>
        <dbReference type="Proteomes" id="UP001315686"/>
    </source>
</evidence>
<protein>
    <submittedName>
        <fullName evidence="3">Molybdopterin-dependent oxidoreductase</fullName>
    </submittedName>
</protein>
<dbReference type="AlphaFoldDB" id="A0AAP2CP26"/>
<dbReference type="Gene3D" id="3.90.420.10">
    <property type="entry name" value="Oxidoreductase, molybdopterin-binding domain"/>
    <property type="match status" value="1"/>
</dbReference>
<feature type="signal peptide" evidence="1">
    <location>
        <begin position="1"/>
        <end position="26"/>
    </location>
</feature>
<evidence type="ECO:0000256" key="1">
    <source>
        <dbReference type="SAM" id="SignalP"/>
    </source>
</evidence>
<proteinExistence type="predicted"/>
<comment type="caution">
    <text evidence="3">The sequence shown here is derived from an EMBL/GenBank/DDBJ whole genome shotgun (WGS) entry which is preliminary data.</text>
</comment>
<dbReference type="Proteomes" id="UP001315686">
    <property type="component" value="Unassembled WGS sequence"/>
</dbReference>
<feature type="chain" id="PRO_5042862142" evidence="1">
    <location>
        <begin position="27"/>
        <end position="164"/>
    </location>
</feature>
<evidence type="ECO:0000313" key="3">
    <source>
        <dbReference type="EMBL" id="MBT0957125.1"/>
    </source>
</evidence>
<evidence type="ECO:0000259" key="2">
    <source>
        <dbReference type="Pfam" id="PF00174"/>
    </source>
</evidence>
<reference evidence="3 4" key="1">
    <citation type="journal article" date="2021" name="Arch. Microbiol.">
        <title>Harenicola maris gen. nov., sp. nov. isolated from the Sea of Japan shallow sediments.</title>
        <authorList>
            <person name="Romanenko L.A."/>
            <person name="Kurilenko V.V."/>
            <person name="Chernysheva N.Y."/>
            <person name="Tekutyeva L.A."/>
            <person name="Velansky P.V."/>
            <person name="Svetashev V.I."/>
            <person name="Isaeva M.P."/>
        </authorList>
    </citation>
    <scope>NUCLEOTIDE SEQUENCE [LARGE SCALE GENOMIC DNA]</scope>
    <source>
        <strain evidence="3 4">KMM 3653</strain>
    </source>
</reference>
<name>A0AAP2CP26_9RHOB</name>
<dbReference type="EMBL" id="JADQAZ010000001">
    <property type="protein sequence ID" value="MBT0957125.1"/>
    <property type="molecule type" value="Genomic_DNA"/>
</dbReference>
<sequence>MTLTKTVLRGASLTAAFALFASTAFANDILTIKGIDKSGQETTQTFTLEDLDTFETTEFSTANDYIETVATFSGPLLRDVIAEYELPEDGTITMTALNDYAINMPIEDIMNYDVILSTRLNGKEMSVREKGPIWVMYPVDDNPELALPSINGRMIWQLDEINVR</sequence>
<feature type="domain" description="Oxidoreductase molybdopterin-binding" evidence="2">
    <location>
        <begin position="68"/>
        <end position="138"/>
    </location>
</feature>
<accession>A0AAP2CP26</accession>
<dbReference type="InterPro" id="IPR036374">
    <property type="entry name" value="OxRdtase_Mopterin-bd_sf"/>
</dbReference>
<gene>
    <name evidence="3" type="ORF">IV417_06990</name>
</gene>
<organism evidence="3 4">
    <name type="scientific">Harenicola maris</name>
    <dbReference type="NCBI Taxonomy" id="2841044"/>
    <lineage>
        <taxon>Bacteria</taxon>
        <taxon>Pseudomonadati</taxon>
        <taxon>Pseudomonadota</taxon>
        <taxon>Alphaproteobacteria</taxon>
        <taxon>Rhodobacterales</taxon>
        <taxon>Paracoccaceae</taxon>
        <taxon>Harenicola</taxon>
    </lineage>
</organism>
<keyword evidence="1" id="KW-0732">Signal</keyword>
<dbReference type="RefSeq" id="WP_327793300.1">
    <property type="nucleotide sequence ID" value="NZ_JADQAZ010000001.1"/>
</dbReference>
<keyword evidence="4" id="KW-1185">Reference proteome</keyword>